<dbReference type="SUPFAM" id="SSF57938">
    <property type="entry name" value="DnaJ/Hsp40 cysteine-rich domain"/>
    <property type="match status" value="1"/>
</dbReference>
<dbReference type="Proteomes" id="UP000277858">
    <property type="component" value="Chromosome"/>
</dbReference>
<dbReference type="InterPro" id="IPR036410">
    <property type="entry name" value="HSP_DnaJ_Cys-rich_dom_sf"/>
</dbReference>
<evidence type="ECO:0000313" key="2">
    <source>
        <dbReference type="Proteomes" id="UP000277858"/>
    </source>
</evidence>
<sequence>MADIERAAAEFRAFWEATDVVACPDCWGSGFDPTTEEVDVRACQLCEGSGCIRESDLPRRDY</sequence>
<accession>A0A448P1Q7</accession>
<dbReference type="STRING" id="1122997.GCA_000425285_01175"/>
<dbReference type="AlphaFoldDB" id="A0A448P1Q7"/>
<evidence type="ECO:0000313" key="1">
    <source>
        <dbReference type="EMBL" id="VEI04142.1"/>
    </source>
</evidence>
<keyword evidence="2" id="KW-1185">Reference proteome</keyword>
<proteinExistence type="predicted"/>
<organism evidence="1 2">
    <name type="scientific">Acidipropionibacterium jensenii</name>
    <dbReference type="NCBI Taxonomy" id="1749"/>
    <lineage>
        <taxon>Bacteria</taxon>
        <taxon>Bacillati</taxon>
        <taxon>Actinomycetota</taxon>
        <taxon>Actinomycetes</taxon>
        <taxon>Propionibacteriales</taxon>
        <taxon>Propionibacteriaceae</taxon>
        <taxon>Acidipropionibacterium</taxon>
    </lineage>
</organism>
<dbReference type="EMBL" id="LR134473">
    <property type="protein sequence ID" value="VEI04142.1"/>
    <property type="molecule type" value="Genomic_DNA"/>
</dbReference>
<name>A0A448P1Q7_9ACTN</name>
<gene>
    <name evidence="1" type="ORF">NCTC13652_02366</name>
</gene>
<reference evidence="1 2" key="1">
    <citation type="submission" date="2018-12" db="EMBL/GenBank/DDBJ databases">
        <authorList>
            <consortium name="Pathogen Informatics"/>
        </authorList>
    </citation>
    <scope>NUCLEOTIDE SEQUENCE [LARGE SCALE GENOMIC DNA]</scope>
    <source>
        <strain evidence="1 2">NCTC13652</strain>
    </source>
</reference>
<protein>
    <submittedName>
        <fullName evidence="1">Uncharacterized protein</fullName>
    </submittedName>
</protein>
<dbReference type="RefSeq" id="WP_126412784.1">
    <property type="nucleotide sequence ID" value="NZ_LR134473.1"/>
</dbReference>